<evidence type="ECO:0000313" key="12">
    <source>
        <dbReference type="Proteomes" id="UP000028924"/>
    </source>
</evidence>
<proteinExistence type="predicted"/>
<evidence type="ECO:0000256" key="3">
    <source>
        <dbReference type="ARBA" id="ARBA00022771"/>
    </source>
</evidence>
<protein>
    <submittedName>
        <fullName evidence="10">Zinc finger A20 and AN1 domain-containing stress-associated protein 3</fullName>
    </submittedName>
</protein>
<dbReference type="InterPro" id="IPR035896">
    <property type="entry name" value="AN1-like_Znf"/>
</dbReference>
<dbReference type="Proteomes" id="UP000028924">
    <property type="component" value="Unassembled WGS sequence"/>
</dbReference>
<dbReference type="KEGG" id="apro:F751_0422"/>
<dbReference type="GO" id="GO:0003677">
    <property type="term" value="F:DNA binding"/>
    <property type="evidence" value="ECO:0007669"/>
    <property type="project" value="InterPro"/>
</dbReference>
<dbReference type="PROSITE" id="PS51039">
    <property type="entry name" value="ZF_AN1"/>
    <property type="match status" value="1"/>
</dbReference>
<evidence type="ECO:0000256" key="1">
    <source>
        <dbReference type="ARBA" id="ARBA00003732"/>
    </source>
</evidence>
<evidence type="ECO:0000313" key="9">
    <source>
        <dbReference type="EMBL" id="JAT75975.1"/>
    </source>
</evidence>
<dbReference type="Gene3D" id="1.20.5.4770">
    <property type="match status" value="1"/>
</dbReference>
<dbReference type="eggNOG" id="KOG3173">
    <property type="taxonomic scope" value="Eukaryota"/>
</dbReference>
<dbReference type="AlphaFoldDB" id="A0A087SBD4"/>
<evidence type="ECO:0000313" key="11">
    <source>
        <dbReference type="EMBL" id="RMZ54122.1"/>
    </source>
</evidence>
<accession>A0A087SBD4</accession>
<dbReference type="EMBL" id="GDKF01002647">
    <property type="protein sequence ID" value="JAT75975.1"/>
    <property type="molecule type" value="Transcribed_RNA"/>
</dbReference>
<dbReference type="SMART" id="SM00154">
    <property type="entry name" value="ZnF_AN1"/>
    <property type="match status" value="1"/>
</dbReference>
<reference evidence="11" key="5">
    <citation type="submission" date="2018-11" db="EMBL/GenBank/DDBJ databases">
        <title>Characterization of plant carbon substrate utilization by Auxenochlorella protothecoides.</title>
        <authorList>
            <person name="Vogler B.W."/>
            <person name="Starkenburg S.R."/>
            <person name="Sudasinghe N."/>
            <person name="Schambach J.Y."/>
            <person name="Rollin J.A."/>
            <person name="Pattathil S."/>
            <person name="Barry A.N."/>
        </authorList>
    </citation>
    <scope>NUCLEOTIDE SEQUENCE [LARGE SCALE GENOMIC DNA]</scope>
    <source>
        <strain evidence="11">UTEX 25</strain>
    </source>
</reference>
<dbReference type="Pfam" id="PF01754">
    <property type="entry name" value="zf-A20"/>
    <property type="match status" value="1"/>
</dbReference>
<dbReference type="Proteomes" id="UP000279271">
    <property type="component" value="Unassembled WGS sequence"/>
</dbReference>
<dbReference type="PROSITE" id="PS51036">
    <property type="entry name" value="ZF_A20"/>
    <property type="match status" value="1"/>
</dbReference>
<evidence type="ECO:0000256" key="5">
    <source>
        <dbReference type="PROSITE-ProRule" id="PRU00449"/>
    </source>
</evidence>
<dbReference type="SMART" id="SM00259">
    <property type="entry name" value="ZnF_A20"/>
    <property type="match status" value="1"/>
</dbReference>
<reference evidence="13" key="3">
    <citation type="journal article" date="2018" name="Algal Res.">
        <title>Characterization of plant carbon substrate utilization by Auxenochlorella protothecoides.</title>
        <authorList>
            <person name="Vogler B.W."/>
            <person name="Starkenburg S.R."/>
            <person name="Sudasinghe N."/>
            <person name="Schambach J.Y."/>
            <person name="Rollin J.A."/>
            <person name="Pattathil S."/>
            <person name="Barry A.N."/>
        </authorList>
    </citation>
    <scope>NUCLEOTIDE SEQUENCE [LARGE SCALE GENOMIC DNA]</scope>
    <source>
        <strain evidence="13">UTEX 25</strain>
    </source>
</reference>
<dbReference type="SUPFAM" id="SSF118310">
    <property type="entry name" value="AN1-like Zinc finger"/>
    <property type="match status" value="1"/>
</dbReference>
<organism evidence="10 12">
    <name type="scientific">Auxenochlorella protothecoides</name>
    <name type="common">Green microalga</name>
    <name type="synonym">Chlorella protothecoides</name>
    <dbReference type="NCBI Taxonomy" id="3075"/>
    <lineage>
        <taxon>Eukaryota</taxon>
        <taxon>Viridiplantae</taxon>
        <taxon>Chlorophyta</taxon>
        <taxon>core chlorophytes</taxon>
        <taxon>Trebouxiophyceae</taxon>
        <taxon>Chlorellales</taxon>
        <taxon>Chlorellaceae</taxon>
        <taxon>Auxenochlorella</taxon>
    </lineage>
</organism>
<comment type="function">
    <text evidence="1">May be involved in environmental stress response.</text>
</comment>
<keyword evidence="3 5" id="KW-0863">Zinc-finger</keyword>
<reference evidence="11" key="4">
    <citation type="submission" date="2018-10" db="EMBL/GenBank/DDBJ databases">
        <authorList>
            <person name="Hovde B."/>
            <person name="Zhang X."/>
        </authorList>
    </citation>
    <scope>NUCLEOTIDE SEQUENCE [LARGE SCALE GENOMIC DNA]</scope>
    <source>
        <strain evidence="11">UTEX 25</strain>
    </source>
</reference>
<dbReference type="RefSeq" id="XP_011395908.1">
    <property type="nucleotide sequence ID" value="XM_011397606.1"/>
</dbReference>
<dbReference type="OrthoDB" id="513119at2759"/>
<keyword evidence="4" id="KW-0862">Zinc</keyword>
<evidence type="ECO:0000259" key="7">
    <source>
        <dbReference type="PROSITE" id="PS51036"/>
    </source>
</evidence>
<sequence length="179" mass="19037">MESQHQTQSPSSVPDTKLCSNNCGFFGNAATEGMCSKCWRDTEVQRQKLTRPPGLVTPGPLPIEPAAVPLPTAPSSRAKEQAAVQAPPRAPVLAAQPSVPAIEAAADAPARPVQAQRNRCFGCNKKVGLLGFECRCGFVFCSSHRHAADHACTFDYVGMDRARLAAQNPLVAASKLDKL</sequence>
<dbReference type="InterPro" id="IPR050652">
    <property type="entry name" value="AN1_A20_ZnFinger"/>
</dbReference>
<feature type="region of interest" description="Disordered" evidence="6">
    <location>
        <begin position="50"/>
        <end position="88"/>
    </location>
</feature>
<keyword evidence="12" id="KW-1185">Reference proteome</keyword>
<reference evidence="10 12" key="1">
    <citation type="journal article" date="2014" name="BMC Genomics">
        <title>Oil accumulation mechanisms of the oleaginous microalga Chlorella protothecoides revealed through its genome, transcriptomes, and proteomes.</title>
        <authorList>
            <person name="Gao C."/>
            <person name="Wang Y."/>
            <person name="Shen Y."/>
            <person name="Yan D."/>
            <person name="He X."/>
            <person name="Dai J."/>
            <person name="Wu Q."/>
        </authorList>
    </citation>
    <scope>NUCLEOTIDE SEQUENCE [LARGE SCALE GENOMIC DNA]</scope>
    <source>
        <strain evidence="10 12">0710</strain>
    </source>
</reference>
<dbReference type="GO" id="GO:0008270">
    <property type="term" value="F:zinc ion binding"/>
    <property type="evidence" value="ECO:0007669"/>
    <property type="project" value="UniProtKB-KW"/>
</dbReference>
<dbReference type="EMBL" id="QOKY01000183">
    <property type="protein sequence ID" value="RMZ54122.1"/>
    <property type="molecule type" value="Genomic_DNA"/>
</dbReference>
<evidence type="ECO:0000259" key="8">
    <source>
        <dbReference type="PROSITE" id="PS51039"/>
    </source>
</evidence>
<evidence type="ECO:0000256" key="4">
    <source>
        <dbReference type="ARBA" id="ARBA00022833"/>
    </source>
</evidence>
<dbReference type="InterPro" id="IPR000058">
    <property type="entry name" value="Znf_AN1"/>
</dbReference>
<dbReference type="Pfam" id="PF01428">
    <property type="entry name" value="zf-AN1"/>
    <property type="match status" value="1"/>
</dbReference>
<reference evidence="9" key="2">
    <citation type="submission" date="2015-08" db="EMBL/GenBank/DDBJ databases">
        <authorList>
            <person name="Babu N.S."/>
            <person name="Beckwith C.J."/>
            <person name="Beseler K.G."/>
            <person name="Brison A."/>
            <person name="Carone J.V."/>
            <person name="Caskin T.P."/>
            <person name="Diamond M."/>
            <person name="Durham M.E."/>
            <person name="Foxe J.M."/>
            <person name="Go M."/>
            <person name="Henderson B.A."/>
            <person name="Jones I.B."/>
            <person name="McGettigan J.A."/>
            <person name="Micheletti S.J."/>
            <person name="Nasrallah M.E."/>
            <person name="Ortiz D."/>
            <person name="Piller C.R."/>
            <person name="Privatt S.R."/>
            <person name="Schneider S.L."/>
            <person name="Sharp S."/>
            <person name="Smith T.C."/>
            <person name="Stanton J.D."/>
            <person name="Ullery H.E."/>
            <person name="Wilson R.J."/>
            <person name="Serrano M.G."/>
            <person name="Buck G."/>
            <person name="Lee V."/>
            <person name="Wang Y."/>
            <person name="Carvalho R."/>
            <person name="Voegtly L."/>
            <person name="Shi R."/>
            <person name="Duckworth R."/>
            <person name="Johnson A."/>
            <person name="Loviza R."/>
            <person name="Walstead R."/>
            <person name="Shah Z."/>
            <person name="Kiflezghi M."/>
            <person name="Wade K."/>
            <person name="Ball S.L."/>
            <person name="Bradley K.W."/>
            <person name="Asai D.J."/>
            <person name="Bowman C.A."/>
            <person name="Russell D.A."/>
            <person name="Pope W.H."/>
            <person name="Jacobs-Sera D."/>
            <person name="Hendrix R.W."/>
            <person name="Hatfull G.F."/>
        </authorList>
    </citation>
    <scope>NUCLEOTIDE SEQUENCE</scope>
</reference>
<evidence type="ECO:0000256" key="2">
    <source>
        <dbReference type="ARBA" id="ARBA00022723"/>
    </source>
</evidence>
<dbReference type="PANTHER" id="PTHR10634">
    <property type="entry name" value="AN1-TYPE ZINC FINGER PROTEIN"/>
    <property type="match status" value="1"/>
</dbReference>
<dbReference type="STRING" id="3075.A0A087SBD4"/>
<dbReference type="SUPFAM" id="SSF57716">
    <property type="entry name" value="Glucocorticoid receptor-like (DNA-binding domain)"/>
    <property type="match status" value="1"/>
</dbReference>
<evidence type="ECO:0000313" key="10">
    <source>
        <dbReference type="EMBL" id="KFM23038.1"/>
    </source>
</evidence>
<feature type="domain" description="A20-type" evidence="7">
    <location>
        <begin position="13"/>
        <end position="47"/>
    </location>
</feature>
<evidence type="ECO:0000313" key="13">
    <source>
        <dbReference type="Proteomes" id="UP000279271"/>
    </source>
</evidence>
<evidence type="ECO:0000256" key="6">
    <source>
        <dbReference type="SAM" id="MobiDB-lite"/>
    </source>
</evidence>
<dbReference type="GeneID" id="23611813"/>
<keyword evidence="2" id="KW-0479">Metal-binding</keyword>
<name>A0A087SBD4_AUXPR</name>
<dbReference type="EMBL" id="KL662086">
    <property type="protein sequence ID" value="KFM23038.1"/>
    <property type="molecule type" value="Genomic_DNA"/>
</dbReference>
<gene>
    <name evidence="11" type="ORF">APUTEX25_005278</name>
    <name evidence="10" type="ORF">F751_0422</name>
    <name evidence="9" type="ORF">g.12</name>
</gene>
<dbReference type="InterPro" id="IPR002653">
    <property type="entry name" value="Znf_A20"/>
</dbReference>
<feature type="domain" description="AN1-type" evidence="8">
    <location>
        <begin position="114"/>
        <end position="160"/>
    </location>
</feature>
<dbReference type="Gene3D" id="4.10.1110.10">
    <property type="entry name" value="AN1-like Zinc finger"/>
    <property type="match status" value="1"/>
</dbReference>